<keyword evidence="3" id="KW-1185">Reference proteome</keyword>
<dbReference type="EMBL" id="AP026074">
    <property type="protein sequence ID" value="BDM74810.1"/>
    <property type="molecule type" value="Genomic_DNA"/>
</dbReference>
<organism evidence="2 3">
    <name type="scientific">Streptomyces nigrescens</name>
    <dbReference type="NCBI Taxonomy" id="1920"/>
    <lineage>
        <taxon>Bacteria</taxon>
        <taxon>Bacillati</taxon>
        <taxon>Actinomycetota</taxon>
        <taxon>Actinomycetes</taxon>
        <taxon>Kitasatosporales</taxon>
        <taxon>Streptomycetaceae</taxon>
        <taxon>Streptomyces</taxon>
    </lineage>
</organism>
<sequence length="133" mass="13843">MALRIRQGGEDVLRVPVRCMESHYMTPALELTEYLPVAVSAVHALGTLVRLFGERSPSGGRLRQANEGDQDPQDCDGPCRGAAHVCAVVRLEVAAQAPVSVRIAVGADPCVDDSAAGGGPGPWEATAASRGKP</sequence>
<name>A0ABM8A834_STRNI</name>
<accession>A0ABM8A834</accession>
<protein>
    <submittedName>
        <fullName evidence="2">Uncharacterized protein</fullName>
    </submittedName>
</protein>
<feature type="region of interest" description="Disordered" evidence="1">
    <location>
        <begin position="54"/>
        <end position="74"/>
    </location>
</feature>
<dbReference type="Proteomes" id="UP001059597">
    <property type="component" value="Plasmid SNP1"/>
</dbReference>
<evidence type="ECO:0000313" key="2">
    <source>
        <dbReference type="EMBL" id="BDM74810.1"/>
    </source>
</evidence>
<evidence type="ECO:0000313" key="3">
    <source>
        <dbReference type="Proteomes" id="UP001059597"/>
    </source>
</evidence>
<evidence type="ECO:0000256" key="1">
    <source>
        <dbReference type="SAM" id="MobiDB-lite"/>
    </source>
</evidence>
<gene>
    <name evidence="2" type="ORF">HEK616_82970</name>
</gene>
<geneLocation type="plasmid" evidence="2 3">
    <name>SNP1</name>
</geneLocation>
<reference evidence="2" key="1">
    <citation type="submission" date="2022-06" db="EMBL/GenBank/DDBJ databases">
        <title>Complete genome sequence of Streptomyces nigrescens HEK616.</title>
        <authorList>
            <person name="Asamizu S."/>
            <person name="Onaka H."/>
        </authorList>
    </citation>
    <scope>NUCLEOTIDE SEQUENCE</scope>
    <source>
        <strain evidence="2">HEK616</strain>
        <plasmid evidence="2">SNP1</plasmid>
    </source>
</reference>
<feature type="region of interest" description="Disordered" evidence="1">
    <location>
        <begin position="113"/>
        <end position="133"/>
    </location>
</feature>
<keyword evidence="2" id="KW-0614">Plasmid</keyword>
<proteinExistence type="predicted"/>